<evidence type="ECO:0000313" key="4">
    <source>
        <dbReference type="Proteomes" id="UP000190367"/>
    </source>
</evidence>
<dbReference type="AlphaFoldDB" id="A0A1T4Q2N9"/>
<evidence type="ECO:0000313" key="3">
    <source>
        <dbReference type="EMBL" id="SJZ97896.1"/>
    </source>
</evidence>
<dbReference type="STRING" id="634771.SAMN04488128_102130"/>
<sequence>MSTPGKTTGHTASQGWEIGVRRTFALSPAAAWETLFSQPILGIWLDNEANIAFQKGDTYTTASGITVTVTSVTEVKVIRMKWQQKGQADTSTLQIRVIPAKDKTTISFHHEWLANGAERESMKTYWTHVLDAIGHTLKG</sequence>
<evidence type="ECO:0000259" key="2">
    <source>
        <dbReference type="Pfam" id="PF08327"/>
    </source>
</evidence>
<reference evidence="4" key="1">
    <citation type="submission" date="2017-02" db="EMBL/GenBank/DDBJ databases">
        <authorList>
            <person name="Varghese N."/>
            <person name="Submissions S."/>
        </authorList>
    </citation>
    <scope>NUCLEOTIDE SEQUENCE [LARGE SCALE GENOMIC DNA]</scope>
    <source>
        <strain evidence="4">DSM 22224</strain>
    </source>
</reference>
<comment type="similarity">
    <text evidence="1">Belongs to the AHA1 family.</text>
</comment>
<dbReference type="EMBL" id="FUWZ01000002">
    <property type="protein sequence ID" value="SJZ97896.1"/>
    <property type="molecule type" value="Genomic_DNA"/>
</dbReference>
<keyword evidence="4" id="KW-1185">Reference proteome</keyword>
<dbReference type="InterPro" id="IPR013538">
    <property type="entry name" value="ASHA1/2-like_C"/>
</dbReference>
<dbReference type="InterPro" id="IPR023393">
    <property type="entry name" value="START-like_dom_sf"/>
</dbReference>
<dbReference type="RefSeq" id="WP_078668722.1">
    <property type="nucleotide sequence ID" value="NZ_FUWZ01000002.1"/>
</dbReference>
<feature type="domain" description="Activator of Hsp90 ATPase homologue 1/2-like C-terminal" evidence="2">
    <location>
        <begin position="26"/>
        <end position="137"/>
    </location>
</feature>
<proteinExistence type="inferred from homology"/>
<organism evidence="3 4">
    <name type="scientific">Chitinophaga eiseniae</name>
    <dbReference type="NCBI Taxonomy" id="634771"/>
    <lineage>
        <taxon>Bacteria</taxon>
        <taxon>Pseudomonadati</taxon>
        <taxon>Bacteroidota</taxon>
        <taxon>Chitinophagia</taxon>
        <taxon>Chitinophagales</taxon>
        <taxon>Chitinophagaceae</taxon>
        <taxon>Chitinophaga</taxon>
    </lineage>
</organism>
<accession>A0A1T4Q2N9</accession>
<dbReference type="Pfam" id="PF08327">
    <property type="entry name" value="AHSA1"/>
    <property type="match status" value="1"/>
</dbReference>
<evidence type="ECO:0000256" key="1">
    <source>
        <dbReference type="ARBA" id="ARBA00006817"/>
    </source>
</evidence>
<dbReference type="SUPFAM" id="SSF55961">
    <property type="entry name" value="Bet v1-like"/>
    <property type="match status" value="1"/>
</dbReference>
<protein>
    <submittedName>
        <fullName evidence="3">Activator of Hsp90 ATPase homolog 1-like protein</fullName>
    </submittedName>
</protein>
<dbReference type="OrthoDB" id="4549061at2"/>
<dbReference type="Gene3D" id="3.30.530.20">
    <property type="match status" value="1"/>
</dbReference>
<gene>
    <name evidence="3" type="ORF">SAMN04488128_102130</name>
</gene>
<dbReference type="Proteomes" id="UP000190367">
    <property type="component" value="Unassembled WGS sequence"/>
</dbReference>
<name>A0A1T4Q2N9_9BACT</name>